<dbReference type="Gene3D" id="3.40.1580.10">
    <property type="entry name" value="SMI1/KNR4-like"/>
    <property type="match status" value="1"/>
</dbReference>
<dbReference type="InterPro" id="IPR037883">
    <property type="entry name" value="Knr4/Smi1-like_sf"/>
</dbReference>
<dbReference type="Proteomes" id="UP000305238">
    <property type="component" value="Unassembled WGS sequence"/>
</dbReference>
<evidence type="ECO:0000313" key="3">
    <source>
        <dbReference type="Proteomes" id="UP000305238"/>
    </source>
</evidence>
<feature type="domain" description="Knr4/Smi1-like" evidence="1">
    <location>
        <begin position="28"/>
        <end position="146"/>
    </location>
</feature>
<dbReference type="OrthoDB" id="159453at2"/>
<name>A0A5S4GES7_9ACTN</name>
<organism evidence="2 3">
    <name type="scientific">Actinomadura geliboluensis</name>
    <dbReference type="NCBI Taxonomy" id="882440"/>
    <lineage>
        <taxon>Bacteria</taxon>
        <taxon>Bacillati</taxon>
        <taxon>Actinomycetota</taxon>
        <taxon>Actinomycetes</taxon>
        <taxon>Streptosporangiales</taxon>
        <taxon>Thermomonosporaceae</taxon>
        <taxon>Actinomadura</taxon>
    </lineage>
</organism>
<comment type="caution">
    <text evidence="2">The sequence shown here is derived from an EMBL/GenBank/DDBJ whole genome shotgun (WGS) entry which is preliminary data.</text>
</comment>
<accession>A0A5S4GES7</accession>
<dbReference type="AlphaFoldDB" id="A0A5S4GES7"/>
<keyword evidence="3" id="KW-1185">Reference proteome</keyword>
<dbReference type="Pfam" id="PF09346">
    <property type="entry name" value="SMI1_KNR4"/>
    <property type="match status" value="1"/>
</dbReference>
<protein>
    <submittedName>
        <fullName evidence="2">SMI1/KNR4 family protein</fullName>
    </submittedName>
</protein>
<reference evidence="2 3" key="1">
    <citation type="submission" date="2019-05" db="EMBL/GenBank/DDBJ databases">
        <title>Draft genome sequence of Actinomadura geliboluensis A8036.</title>
        <authorList>
            <person name="Saricaoglu S."/>
            <person name="Isik K."/>
        </authorList>
    </citation>
    <scope>NUCLEOTIDE SEQUENCE [LARGE SCALE GENOMIC DNA]</scope>
    <source>
        <strain evidence="2 3">A8036</strain>
    </source>
</reference>
<gene>
    <name evidence="2" type="ORF">ETD96_31640</name>
</gene>
<proteinExistence type="predicted"/>
<evidence type="ECO:0000259" key="1">
    <source>
        <dbReference type="SMART" id="SM00860"/>
    </source>
</evidence>
<dbReference type="InterPro" id="IPR018958">
    <property type="entry name" value="Knr4/Smi1-like_dom"/>
</dbReference>
<dbReference type="SMART" id="SM00860">
    <property type="entry name" value="SMI1_KNR4"/>
    <property type="match status" value="1"/>
</dbReference>
<dbReference type="SUPFAM" id="SSF160631">
    <property type="entry name" value="SMI1/KNR4-like"/>
    <property type="match status" value="1"/>
</dbReference>
<dbReference type="EMBL" id="VCKZ01000300">
    <property type="protein sequence ID" value="TMR31496.1"/>
    <property type="molecule type" value="Genomic_DNA"/>
</dbReference>
<evidence type="ECO:0000313" key="2">
    <source>
        <dbReference type="EMBL" id="TMR31496.1"/>
    </source>
</evidence>
<sequence length="178" mass="19867">MSRVTEHDELLKLVAERAAQESSVELTRATPDQVREAETALGFPLPPLLARLYQEVGNGGFGPDYQLLPLIGEGRTVVSSYHAEYVPGEWPAGVIPILDWGCAMYAAVDCTDPQGPVLLYEPNAVEDDWSIAWYEDAESLASWLQSWLSGTGWYEEEIMMNEDDTDPTPWPQAKHRLT</sequence>